<feature type="domain" description="Helix-turn-helix" evidence="1">
    <location>
        <begin position="181"/>
        <end position="243"/>
    </location>
</feature>
<proteinExistence type="predicted"/>
<gene>
    <name evidence="2" type="ORF">HXL70_06155</name>
</gene>
<reference evidence="2" key="1">
    <citation type="submission" date="2020-04" db="EMBL/GenBank/DDBJ databases">
        <title>Deep metagenomics examines the oral microbiome during advanced dental caries in children, revealing novel taxa and co-occurrences with host molecules.</title>
        <authorList>
            <person name="Baker J.L."/>
            <person name="Morton J.T."/>
            <person name="Dinis M."/>
            <person name="Alvarez R."/>
            <person name="Tran N.C."/>
            <person name="Knight R."/>
            <person name="Edlund A."/>
        </authorList>
    </citation>
    <scope>NUCLEOTIDE SEQUENCE</scope>
    <source>
        <strain evidence="2">JCVI_32_bin.14</strain>
    </source>
</reference>
<dbReference type="InterPro" id="IPR045403">
    <property type="entry name" value="HTH_59_Firmicutes_type"/>
</dbReference>
<organism evidence="2 3">
    <name type="scientific">Dialister invisus</name>
    <dbReference type="NCBI Taxonomy" id="218538"/>
    <lineage>
        <taxon>Bacteria</taxon>
        <taxon>Bacillati</taxon>
        <taxon>Bacillota</taxon>
        <taxon>Negativicutes</taxon>
        <taxon>Veillonellales</taxon>
        <taxon>Veillonellaceae</taxon>
        <taxon>Dialister</taxon>
    </lineage>
</organism>
<evidence type="ECO:0000313" key="2">
    <source>
        <dbReference type="EMBL" id="MBF1129612.1"/>
    </source>
</evidence>
<name>A0A930BA94_9FIRM</name>
<dbReference type="EMBL" id="JABZMK010000036">
    <property type="protein sequence ID" value="MBF1129612.1"/>
    <property type="molecule type" value="Genomic_DNA"/>
</dbReference>
<comment type="caution">
    <text evidence="2">The sequence shown here is derived from an EMBL/GenBank/DDBJ whole genome shotgun (WGS) entry which is preliminary data.</text>
</comment>
<evidence type="ECO:0000259" key="1">
    <source>
        <dbReference type="Pfam" id="PF20038"/>
    </source>
</evidence>
<dbReference type="AlphaFoldDB" id="A0A930BA94"/>
<feature type="domain" description="Helix-turn-helix" evidence="1">
    <location>
        <begin position="123"/>
        <end position="172"/>
    </location>
</feature>
<dbReference type="Proteomes" id="UP000757890">
    <property type="component" value="Unassembled WGS sequence"/>
</dbReference>
<sequence length="257" mass="28564">MAEILTDMESAETFKAYESYLLGQPAKAGTVLRQGAFLYIWKEKFETNGTVLQTSYGTVVTTLDSESKTLFACREFLGGRRLPSGVTAALSEKGIYIFPDELWTPREDFAEWKREIDFTMYAVTAEEAGTLYGISGKTVASDCERGVLKKSEARKSGKNWLITKQAADFRYGGGSEPAAPMNPLLLVFTTLEAAELWNRDSGDVRSAASGAGHRAARMADGDRRKSGRSWIVTRDAMERLYGPPVFEKMRKVMKTFL</sequence>
<evidence type="ECO:0000313" key="3">
    <source>
        <dbReference type="Proteomes" id="UP000757890"/>
    </source>
</evidence>
<accession>A0A930BA94</accession>
<protein>
    <recommendedName>
        <fullName evidence="1">Helix-turn-helix domain-containing protein</fullName>
    </recommendedName>
</protein>
<dbReference type="Pfam" id="PF20038">
    <property type="entry name" value="HTH_59"/>
    <property type="match status" value="2"/>
</dbReference>